<keyword evidence="1" id="KW-0521">NADP</keyword>
<dbReference type="InterPro" id="IPR036812">
    <property type="entry name" value="NAD(P)_OxRdtase_dom_sf"/>
</dbReference>
<dbReference type="Proteomes" id="UP001321749">
    <property type="component" value="Unassembled WGS sequence"/>
</dbReference>
<proteinExistence type="inferred from homology"/>
<dbReference type="InterPro" id="IPR023210">
    <property type="entry name" value="NADP_OxRdtase_dom"/>
</dbReference>
<keyword evidence="2" id="KW-0560">Oxidoreductase</keyword>
<evidence type="ECO:0000313" key="6">
    <source>
        <dbReference type="Proteomes" id="UP001321749"/>
    </source>
</evidence>
<dbReference type="PANTHER" id="PTHR43364:SF7">
    <property type="entry name" value="NADP-DEPENDENT OXIDOREDUCTASE DOMAIN-CONTAINING PROTEIN-RELATED"/>
    <property type="match status" value="1"/>
</dbReference>
<sequence length="387" mass="43479">MASSLKKNTESPLFRHRQLAPTAAVRVSPLCLGTMTFGGRAQERYGDCSREDAFDILDHFYSQGGNFIDTASAYQAGESEVLLGEWMKSRNNRDEMVLATKYTTAYRGHDADRIQSNYGGNSAKSMKVSVDESLRKLQTSYIDLLYVHWWDYTTSIPELMHSLNDLVVAGKVIYLGISDTPAWVVTKANQYARDHGLRQFSVYQGMWSAVMRDFERDIIPMARDEGMALCPYGVLNQGRFQTKEGFKEREKHNPGRKFIPTSERDKSVSAVLEDVANAKGVDLLNVALAYVMQKAPYVFPIVGGRKVDHIKGSIAGLSVVLTDDEIQKVESAYPFDFGFPHTFLSGSMFEKEGTTPRMADKPADVWLTKQMGQFDWVDQTKPITPSK</sequence>
<name>A0AAV9HIS5_9PEZI</name>
<keyword evidence="6" id="KW-1185">Reference proteome</keyword>
<dbReference type="PANTHER" id="PTHR43364">
    <property type="entry name" value="NADH-SPECIFIC METHYLGLYOXAL REDUCTASE-RELATED"/>
    <property type="match status" value="1"/>
</dbReference>
<evidence type="ECO:0000313" key="5">
    <source>
        <dbReference type="EMBL" id="KAK4460639.1"/>
    </source>
</evidence>
<dbReference type="Pfam" id="PF00248">
    <property type="entry name" value="Aldo_ket_red"/>
    <property type="match status" value="1"/>
</dbReference>
<dbReference type="InterPro" id="IPR050523">
    <property type="entry name" value="AKR_Detox_Biosynth"/>
</dbReference>
<organism evidence="5 6">
    <name type="scientific">Cladorrhinum samala</name>
    <dbReference type="NCBI Taxonomy" id="585594"/>
    <lineage>
        <taxon>Eukaryota</taxon>
        <taxon>Fungi</taxon>
        <taxon>Dikarya</taxon>
        <taxon>Ascomycota</taxon>
        <taxon>Pezizomycotina</taxon>
        <taxon>Sordariomycetes</taxon>
        <taxon>Sordariomycetidae</taxon>
        <taxon>Sordariales</taxon>
        <taxon>Podosporaceae</taxon>
        <taxon>Cladorrhinum</taxon>
    </lineage>
</organism>
<dbReference type="SUPFAM" id="SSF51430">
    <property type="entry name" value="NAD(P)-linked oxidoreductase"/>
    <property type="match status" value="1"/>
</dbReference>
<comment type="caution">
    <text evidence="5">The sequence shown here is derived from an EMBL/GenBank/DDBJ whole genome shotgun (WGS) entry which is preliminary data.</text>
</comment>
<dbReference type="Gene3D" id="3.20.20.100">
    <property type="entry name" value="NADP-dependent oxidoreductase domain"/>
    <property type="match status" value="1"/>
</dbReference>
<accession>A0AAV9HIS5</accession>
<reference evidence="5" key="1">
    <citation type="journal article" date="2023" name="Mol. Phylogenet. Evol.">
        <title>Genome-scale phylogeny and comparative genomics of the fungal order Sordariales.</title>
        <authorList>
            <person name="Hensen N."/>
            <person name="Bonometti L."/>
            <person name="Westerberg I."/>
            <person name="Brannstrom I.O."/>
            <person name="Guillou S."/>
            <person name="Cros-Aarteil S."/>
            <person name="Calhoun S."/>
            <person name="Haridas S."/>
            <person name="Kuo A."/>
            <person name="Mondo S."/>
            <person name="Pangilinan J."/>
            <person name="Riley R."/>
            <person name="LaButti K."/>
            <person name="Andreopoulos B."/>
            <person name="Lipzen A."/>
            <person name="Chen C."/>
            <person name="Yan M."/>
            <person name="Daum C."/>
            <person name="Ng V."/>
            <person name="Clum A."/>
            <person name="Steindorff A."/>
            <person name="Ohm R.A."/>
            <person name="Martin F."/>
            <person name="Silar P."/>
            <person name="Natvig D.O."/>
            <person name="Lalanne C."/>
            <person name="Gautier V."/>
            <person name="Ament-Velasquez S.L."/>
            <person name="Kruys A."/>
            <person name="Hutchinson M.I."/>
            <person name="Powell A.J."/>
            <person name="Barry K."/>
            <person name="Miller A.N."/>
            <person name="Grigoriev I.V."/>
            <person name="Debuchy R."/>
            <person name="Gladieux P."/>
            <person name="Hiltunen Thoren M."/>
            <person name="Johannesson H."/>
        </authorList>
    </citation>
    <scope>NUCLEOTIDE SEQUENCE</scope>
    <source>
        <strain evidence="5">PSN324</strain>
    </source>
</reference>
<feature type="domain" description="NADP-dependent oxidoreductase" evidence="4">
    <location>
        <begin position="29"/>
        <end position="333"/>
    </location>
</feature>
<gene>
    <name evidence="5" type="ORF">QBC42DRAFT_298395</name>
</gene>
<evidence type="ECO:0000256" key="3">
    <source>
        <dbReference type="ARBA" id="ARBA00038157"/>
    </source>
</evidence>
<comment type="similarity">
    <text evidence="3">Belongs to the aldo/keto reductase family. Aldo/keto reductase 2 subfamily.</text>
</comment>
<dbReference type="GO" id="GO:0016491">
    <property type="term" value="F:oxidoreductase activity"/>
    <property type="evidence" value="ECO:0007669"/>
    <property type="project" value="UniProtKB-KW"/>
</dbReference>
<evidence type="ECO:0000256" key="1">
    <source>
        <dbReference type="ARBA" id="ARBA00022857"/>
    </source>
</evidence>
<dbReference type="AlphaFoldDB" id="A0AAV9HIS5"/>
<protein>
    <submittedName>
        <fullName evidence="5">Sterigmatocystin biosynthesis dehydrogenase</fullName>
    </submittedName>
</protein>
<reference evidence="5" key="2">
    <citation type="submission" date="2023-06" db="EMBL/GenBank/DDBJ databases">
        <authorList>
            <consortium name="Lawrence Berkeley National Laboratory"/>
            <person name="Mondo S.J."/>
            <person name="Hensen N."/>
            <person name="Bonometti L."/>
            <person name="Westerberg I."/>
            <person name="Brannstrom I.O."/>
            <person name="Guillou S."/>
            <person name="Cros-Aarteil S."/>
            <person name="Calhoun S."/>
            <person name="Haridas S."/>
            <person name="Kuo A."/>
            <person name="Pangilinan J."/>
            <person name="Riley R."/>
            <person name="Labutti K."/>
            <person name="Andreopoulos B."/>
            <person name="Lipzen A."/>
            <person name="Chen C."/>
            <person name="Yanf M."/>
            <person name="Daum C."/>
            <person name="Ng V."/>
            <person name="Clum A."/>
            <person name="Steindorff A."/>
            <person name="Ohm R."/>
            <person name="Martin F."/>
            <person name="Silar P."/>
            <person name="Natvig D."/>
            <person name="Lalanne C."/>
            <person name="Gautier V."/>
            <person name="Ament-Velasquez S.L."/>
            <person name="Kruys A."/>
            <person name="Hutchinson M.I."/>
            <person name="Powell A.J."/>
            <person name="Barry K."/>
            <person name="Miller A.N."/>
            <person name="Grigoriev I.V."/>
            <person name="Debuchy R."/>
            <person name="Gladieux P."/>
            <person name="Thoren M.H."/>
            <person name="Johannesson H."/>
        </authorList>
    </citation>
    <scope>NUCLEOTIDE SEQUENCE</scope>
    <source>
        <strain evidence="5">PSN324</strain>
    </source>
</reference>
<evidence type="ECO:0000256" key="2">
    <source>
        <dbReference type="ARBA" id="ARBA00023002"/>
    </source>
</evidence>
<dbReference type="EMBL" id="MU865007">
    <property type="protein sequence ID" value="KAK4460639.1"/>
    <property type="molecule type" value="Genomic_DNA"/>
</dbReference>
<dbReference type="CDD" id="cd19146">
    <property type="entry name" value="AKR_AKR9A1-2"/>
    <property type="match status" value="1"/>
</dbReference>
<evidence type="ECO:0000259" key="4">
    <source>
        <dbReference type="Pfam" id="PF00248"/>
    </source>
</evidence>